<feature type="region of interest" description="Disordered" evidence="7">
    <location>
        <begin position="254"/>
        <end position="335"/>
    </location>
</feature>
<dbReference type="EMBL" id="AFRT01001440">
    <property type="protein sequence ID" value="ELU40368.1"/>
    <property type="molecule type" value="Genomic_DNA"/>
</dbReference>
<feature type="transmembrane region" description="Helical" evidence="8">
    <location>
        <begin position="759"/>
        <end position="780"/>
    </location>
</feature>
<feature type="domain" description="Sodium/calcium exchanger membrane region" evidence="10">
    <location>
        <begin position="649"/>
        <end position="807"/>
    </location>
</feature>
<evidence type="ECO:0000256" key="5">
    <source>
        <dbReference type="ARBA" id="ARBA00022989"/>
    </source>
</evidence>
<gene>
    <name evidence="11" type="ORF">AG1IA_05598</name>
</gene>
<evidence type="ECO:0000259" key="10">
    <source>
        <dbReference type="Pfam" id="PF01699"/>
    </source>
</evidence>
<feature type="domain" description="Sodium/calcium exchanger membrane region" evidence="10">
    <location>
        <begin position="95"/>
        <end position="226"/>
    </location>
</feature>
<dbReference type="OMA" id="DEDRWSK"/>
<keyword evidence="5 8" id="KW-1133">Transmembrane helix</keyword>
<keyword evidence="6 8" id="KW-0472">Membrane</keyword>
<feature type="chain" id="PRO_5003997029" evidence="9">
    <location>
        <begin position="20"/>
        <end position="815"/>
    </location>
</feature>
<evidence type="ECO:0000256" key="2">
    <source>
        <dbReference type="ARBA" id="ARBA00008170"/>
    </source>
</evidence>
<feature type="region of interest" description="Disordered" evidence="7">
    <location>
        <begin position="387"/>
        <end position="416"/>
    </location>
</feature>
<feature type="compositionally biased region" description="Low complexity" evidence="7">
    <location>
        <begin position="316"/>
        <end position="332"/>
    </location>
</feature>
<organism evidence="11 12">
    <name type="scientific">Thanatephorus cucumeris (strain AG1-IA)</name>
    <name type="common">Rice sheath blight fungus</name>
    <name type="synonym">Rhizoctonia solani</name>
    <dbReference type="NCBI Taxonomy" id="983506"/>
    <lineage>
        <taxon>Eukaryota</taxon>
        <taxon>Fungi</taxon>
        <taxon>Dikarya</taxon>
        <taxon>Basidiomycota</taxon>
        <taxon>Agaricomycotina</taxon>
        <taxon>Agaricomycetes</taxon>
        <taxon>Cantharellales</taxon>
        <taxon>Ceratobasidiaceae</taxon>
        <taxon>Rhizoctonia</taxon>
        <taxon>Rhizoctonia solani AG-1</taxon>
    </lineage>
</organism>
<feature type="transmembrane region" description="Helical" evidence="8">
    <location>
        <begin position="792"/>
        <end position="810"/>
    </location>
</feature>
<dbReference type="OrthoDB" id="407410at2759"/>
<feature type="transmembrane region" description="Helical" evidence="8">
    <location>
        <begin position="150"/>
        <end position="171"/>
    </location>
</feature>
<dbReference type="STRING" id="983506.L8WUE4"/>
<reference evidence="11 12" key="1">
    <citation type="journal article" date="2013" name="Nat. Commun.">
        <title>The evolution and pathogenic mechanisms of the rice sheath blight pathogen.</title>
        <authorList>
            <person name="Zheng A."/>
            <person name="Lin R."/>
            <person name="Xu L."/>
            <person name="Qin P."/>
            <person name="Tang C."/>
            <person name="Ai P."/>
            <person name="Zhang D."/>
            <person name="Liu Y."/>
            <person name="Sun Z."/>
            <person name="Feng H."/>
            <person name="Wang Y."/>
            <person name="Chen Y."/>
            <person name="Liang X."/>
            <person name="Fu R."/>
            <person name="Li Q."/>
            <person name="Zhang J."/>
            <person name="Yu X."/>
            <person name="Xie Z."/>
            <person name="Ding L."/>
            <person name="Guan P."/>
            <person name="Tang J."/>
            <person name="Liang Y."/>
            <person name="Wang S."/>
            <person name="Deng Q."/>
            <person name="Li S."/>
            <person name="Zhu J."/>
            <person name="Wang L."/>
            <person name="Liu H."/>
            <person name="Li P."/>
        </authorList>
    </citation>
    <scope>NUCLEOTIDE SEQUENCE [LARGE SCALE GENOMIC DNA]</scope>
    <source>
        <strain evidence="12">AG-1 IA</strain>
    </source>
</reference>
<feature type="compositionally biased region" description="Low complexity" evidence="7">
    <location>
        <begin position="387"/>
        <end position="401"/>
    </location>
</feature>
<dbReference type="PANTHER" id="PTHR12266:SF0">
    <property type="entry name" value="MITOCHONDRIAL SODIUM_CALCIUM EXCHANGER PROTEIN"/>
    <property type="match status" value="1"/>
</dbReference>
<proteinExistence type="inferred from homology"/>
<evidence type="ECO:0000256" key="4">
    <source>
        <dbReference type="ARBA" id="ARBA00022692"/>
    </source>
</evidence>
<evidence type="ECO:0000256" key="9">
    <source>
        <dbReference type="SAM" id="SignalP"/>
    </source>
</evidence>
<dbReference type="PANTHER" id="PTHR12266">
    <property type="entry name" value="NA+/CA2+ K+ INDEPENDENT EXCHANGER"/>
    <property type="match status" value="1"/>
</dbReference>
<name>L8WUE4_THACA</name>
<dbReference type="Proteomes" id="UP000011668">
    <property type="component" value="Unassembled WGS sequence"/>
</dbReference>
<feature type="transmembrane region" description="Helical" evidence="8">
    <location>
        <begin position="513"/>
        <end position="537"/>
    </location>
</feature>
<keyword evidence="3" id="KW-0813">Transport</keyword>
<keyword evidence="12" id="KW-1185">Reference proteome</keyword>
<dbReference type="Pfam" id="PF01699">
    <property type="entry name" value="Na_Ca_ex"/>
    <property type="match status" value="2"/>
</dbReference>
<dbReference type="InterPro" id="IPR044880">
    <property type="entry name" value="NCX_ion-bd_dom_sf"/>
</dbReference>
<dbReference type="InterPro" id="IPR004837">
    <property type="entry name" value="NaCa_Exmemb"/>
</dbReference>
<feature type="transmembrane region" description="Helical" evidence="8">
    <location>
        <begin position="587"/>
        <end position="606"/>
    </location>
</feature>
<feature type="transmembrane region" description="Helical" evidence="8">
    <location>
        <begin position="649"/>
        <end position="670"/>
    </location>
</feature>
<evidence type="ECO:0000256" key="1">
    <source>
        <dbReference type="ARBA" id="ARBA00004141"/>
    </source>
</evidence>
<evidence type="ECO:0000313" key="11">
    <source>
        <dbReference type="EMBL" id="ELU40368.1"/>
    </source>
</evidence>
<dbReference type="AlphaFoldDB" id="L8WUE4"/>
<dbReference type="InterPro" id="IPR051359">
    <property type="entry name" value="CaCA_antiporter"/>
</dbReference>
<dbReference type="GO" id="GO:0016020">
    <property type="term" value="C:membrane"/>
    <property type="evidence" value="ECO:0007669"/>
    <property type="project" value="UniProtKB-SubCell"/>
</dbReference>
<comment type="subcellular location">
    <subcellularLocation>
        <location evidence="1">Membrane</location>
        <topology evidence="1">Multi-pass membrane protein</topology>
    </subcellularLocation>
</comment>
<feature type="transmembrane region" description="Helical" evidence="8">
    <location>
        <begin position="208"/>
        <end position="231"/>
    </location>
</feature>
<dbReference type="HOGENOM" id="CLU_004979_2_1_1"/>
<evidence type="ECO:0000256" key="8">
    <source>
        <dbReference type="SAM" id="Phobius"/>
    </source>
</evidence>
<evidence type="ECO:0000313" key="12">
    <source>
        <dbReference type="Proteomes" id="UP000011668"/>
    </source>
</evidence>
<feature type="transmembrane region" description="Helical" evidence="8">
    <location>
        <begin position="710"/>
        <end position="738"/>
    </location>
</feature>
<keyword evidence="9" id="KW-0732">Signal</keyword>
<feature type="transmembrane region" description="Helical" evidence="8">
    <location>
        <begin position="613"/>
        <end position="634"/>
    </location>
</feature>
<evidence type="ECO:0000256" key="6">
    <source>
        <dbReference type="ARBA" id="ARBA00023136"/>
    </source>
</evidence>
<protein>
    <submittedName>
        <fullName evidence="11">Sodium/calcium exchanger protein domain-containing protein</fullName>
    </submittedName>
</protein>
<dbReference type="GO" id="GO:0008324">
    <property type="term" value="F:monoatomic cation transmembrane transporter activity"/>
    <property type="evidence" value="ECO:0007669"/>
    <property type="project" value="TreeGrafter"/>
</dbReference>
<sequence length="815" mass="86836">MVILPVFALIAQAFLWANSRYADVKSAHSLATVSAVSNVTILEGVSPCIIALACQATESSAPMYVQSATPLKHFSRFPISRIIFARRQVFDLLPLGGICASDFFCPNLATIASTLGLNENVAGVTFLAFGNGSPDLFSTFSAMRAGSGSLAIGELLGAASFIVSVVAGSMPLVRPFRVNPGSFMRDVGFFTLSVACTLVILIDGEIHAWEALAMVGLYLVYVCVVVGGSWVENRRRRLADREALIRGEYIDTPTDSAEQTPFEPYRDEDYTSLPTPSVRTRAYSNPVAPLGQDTLGVPSSRMRARPPLHIPHDSGSRASSASASPLTSSRSPSHVHQLPSFSLLGALEFRTVVNSLHGSSTAGTLSMFDAPVSPYAAGHYRRLSIVSSGSSASSVRRGATTAPPTMEGTDPEERHDPWDAAFSLQLSERGGGNGNANNGAMIAPAAEVHRAKSPVPSIHVFSPSSPGNGTGPAAPRKLFVPDDAPTQLQWKLVLRQVIHTLFPSLVDLSSRPWLWKLVAVCSAPAIFALTLTLPVVVNEPESNLGDGAERPVTPLLIDYDGSDAEDEMIQARMEVEEHIHDVHFNKWLTATQCALSPVFCVSVLFCKSGQKHVAWYILAASLCGVSVATLTAVFSNDGKNPAARLARCFIGFGVAMVWIMAIADEVVQVLQASISLGASTPYFGVLIPFMTSRAVACLTIFAIGNSLADFVANFTVAAFAPVMGVSACFGGPMLNMLLGIGLSGSYVISQTGETYKVDLSPTLLVSTIGLLCLLIYTLAIVPLNDFNLTPRWGLMLIVGYVIVMCVNVFVEVKKA</sequence>
<evidence type="ECO:0000256" key="3">
    <source>
        <dbReference type="ARBA" id="ARBA00022448"/>
    </source>
</evidence>
<dbReference type="GO" id="GO:0006874">
    <property type="term" value="P:intracellular calcium ion homeostasis"/>
    <property type="evidence" value="ECO:0007669"/>
    <property type="project" value="TreeGrafter"/>
</dbReference>
<keyword evidence="4 8" id="KW-0812">Transmembrane</keyword>
<feature type="transmembrane region" description="Helical" evidence="8">
    <location>
        <begin position="183"/>
        <end position="202"/>
    </location>
</feature>
<feature type="signal peptide" evidence="9">
    <location>
        <begin position="1"/>
        <end position="19"/>
    </location>
</feature>
<evidence type="ECO:0000256" key="7">
    <source>
        <dbReference type="SAM" id="MobiDB-lite"/>
    </source>
</evidence>
<comment type="caution">
    <text evidence="11">The sequence shown here is derived from an EMBL/GenBank/DDBJ whole genome shotgun (WGS) entry which is preliminary data.</text>
</comment>
<feature type="transmembrane region" description="Helical" evidence="8">
    <location>
        <begin position="682"/>
        <end position="704"/>
    </location>
</feature>
<comment type="similarity">
    <text evidence="2">Belongs to the Ca(2+):cation antiporter (CaCA) (TC 2.A.19) family.</text>
</comment>
<dbReference type="Gene3D" id="1.20.1420.30">
    <property type="entry name" value="NCX, central ion-binding region"/>
    <property type="match status" value="2"/>
</dbReference>
<accession>L8WUE4</accession>